<evidence type="ECO:0000313" key="9">
    <source>
        <dbReference type="Proteomes" id="UP000507470"/>
    </source>
</evidence>
<dbReference type="Proteomes" id="UP000507470">
    <property type="component" value="Unassembled WGS sequence"/>
</dbReference>
<name>A0A6J8CX89_MYTCO</name>
<feature type="transmembrane region" description="Helical" evidence="6">
    <location>
        <begin position="140"/>
        <end position="161"/>
    </location>
</feature>
<evidence type="ECO:0000256" key="6">
    <source>
        <dbReference type="SAM" id="Phobius"/>
    </source>
</evidence>
<dbReference type="InterPro" id="IPR036259">
    <property type="entry name" value="MFS_trans_sf"/>
</dbReference>
<feature type="transmembrane region" description="Helical" evidence="6">
    <location>
        <begin position="105"/>
        <end position="128"/>
    </location>
</feature>
<dbReference type="InterPro" id="IPR024989">
    <property type="entry name" value="MFS_assoc_dom"/>
</dbReference>
<keyword evidence="4 6" id="KW-1133">Transmembrane helix</keyword>
<protein>
    <recommendedName>
        <fullName evidence="7">Major facilitator superfamily associated domain-containing protein</fullName>
    </recommendedName>
</protein>
<dbReference type="PANTHER" id="PTHR16172:SF41">
    <property type="entry name" value="MAJOR FACILITATOR SUPERFAMILY DOMAIN-CONTAINING PROTEIN 6-LIKE"/>
    <property type="match status" value="1"/>
</dbReference>
<evidence type="ECO:0000313" key="8">
    <source>
        <dbReference type="EMBL" id="CAC5399624.1"/>
    </source>
</evidence>
<accession>A0A6J8CX89</accession>
<organism evidence="8 9">
    <name type="scientific">Mytilus coruscus</name>
    <name type="common">Sea mussel</name>
    <dbReference type="NCBI Taxonomy" id="42192"/>
    <lineage>
        <taxon>Eukaryota</taxon>
        <taxon>Metazoa</taxon>
        <taxon>Spiralia</taxon>
        <taxon>Lophotrochozoa</taxon>
        <taxon>Mollusca</taxon>
        <taxon>Bivalvia</taxon>
        <taxon>Autobranchia</taxon>
        <taxon>Pteriomorphia</taxon>
        <taxon>Mytilida</taxon>
        <taxon>Mytiloidea</taxon>
        <taxon>Mytilidae</taxon>
        <taxon>Mytilinae</taxon>
        <taxon>Mytilus</taxon>
    </lineage>
</organism>
<keyword evidence="9" id="KW-1185">Reference proteome</keyword>
<feature type="transmembrane region" description="Helical" evidence="6">
    <location>
        <begin position="60"/>
        <end position="84"/>
    </location>
</feature>
<feature type="transmembrane region" description="Helical" evidence="6">
    <location>
        <begin position="31"/>
        <end position="48"/>
    </location>
</feature>
<comment type="similarity">
    <text evidence="2">Belongs to the major facilitator superfamily. MFSD6 family.</text>
</comment>
<dbReference type="Pfam" id="PF12832">
    <property type="entry name" value="MFS_1_like"/>
    <property type="match status" value="1"/>
</dbReference>
<evidence type="ECO:0000256" key="1">
    <source>
        <dbReference type="ARBA" id="ARBA00004141"/>
    </source>
</evidence>
<sequence length="246" mass="27795">MAYAPILSLFDAVVYNILGSEKRNEYGKQRLWANMSLALFAVLSGYIIDNAKADTEADQFHISFYIYGIFLLILSCIMFVVKIENVKPNGSVFRGMVTMLHDRRILVFLVVVAVTGFFSGSIEAFLFWFLETELNNNLKIIPGLCMLSNCLSEILIFYFAGRIIKTIGHLNSLYIACFAYFVRFISYSFLTNVWFVLPIELLNGITFSLMWTAVTSYGSIIAPRGMSGTIQGLLHGLHYGFGKHLH</sequence>
<dbReference type="EMBL" id="CACVKT020006043">
    <property type="protein sequence ID" value="CAC5399624.1"/>
    <property type="molecule type" value="Genomic_DNA"/>
</dbReference>
<evidence type="ECO:0000259" key="7">
    <source>
        <dbReference type="Pfam" id="PF12832"/>
    </source>
</evidence>
<feature type="transmembrane region" description="Helical" evidence="6">
    <location>
        <begin position="173"/>
        <end position="195"/>
    </location>
</feature>
<dbReference type="AlphaFoldDB" id="A0A6J8CX89"/>
<dbReference type="GO" id="GO:0016020">
    <property type="term" value="C:membrane"/>
    <property type="evidence" value="ECO:0007669"/>
    <property type="project" value="UniProtKB-SubCell"/>
</dbReference>
<feature type="transmembrane region" description="Helical" evidence="6">
    <location>
        <begin position="201"/>
        <end position="222"/>
    </location>
</feature>
<keyword evidence="5 6" id="KW-0472">Membrane</keyword>
<dbReference type="Gene3D" id="1.20.1250.20">
    <property type="entry name" value="MFS general substrate transporter like domains"/>
    <property type="match status" value="2"/>
</dbReference>
<reference evidence="8 9" key="1">
    <citation type="submission" date="2020-06" db="EMBL/GenBank/DDBJ databases">
        <authorList>
            <person name="Li R."/>
            <person name="Bekaert M."/>
        </authorList>
    </citation>
    <scope>NUCLEOTIDE SEQUENCE [LARGE SCALE GENOMIC DNA]</scope>
    <source>
        <strain evidence="9">wild</strain>
    </source>
</reference>
<feature type="domain" description="Major facilitator superfamily associated" evidence="7">
    <location>
        <begin position="3"/>
        <end position="244"/>
    </location>
</feature>
<evidence type="ECO:0000256" key="4">
    <source>
        <dbReference type="ARBA" id="ARBA00022989"/>
    </source>
</evidence>
<keyword evidence="3 6" id="KW-0812">Transmembrane</keyword>
<dbReference type="InterPro" id="IPR051717">
    <property type="entry name" value="MFS_MFSD6"/>
</dbReference>
<dbReference type="SUPFAM" id="SSF103473">
    <property type="entry name" value="MFS general substrate transporter"/>
    <property type="match status" value="1"/>
</dbReference>
<evidence type="ECO:0000256" key="5">
    <source>
        <dbReference type="ARBA" id="ARBA00023136"/>
    </source>
</evidence>
<dbReference type="PANTHER" id="PTHR16172">
    <property type="entry name" value="MAJOR FACILITATOR SUPERFAMILY DOMAIN-CONTAINING PROTEIN 6-LIKE"/>
    <property type="match status" value="1"/>
</dbReference>
<evidence type="ECO:0000256" key="2">
    <source>
        <dbReference type="ARBA" id="ARBA00005241"/>
    </source>
</evidence>
<proteinExistence type="inferred from homology"/>
<dbReference type="OrthoDB" id="6142467at2759"/>
<comment type="subcellular location">
    <subcellularLocation>
        <location evidence="1">Membrane</location>
        <topology evidence="1">Multi-pass membrane protein</topology>
    </subcellularLocation>
</comment>
<gene>
    <name evidence="8" type="ORF">MCOR_33869</name>
</gene>
<evidence type="ECO:0000256" key="3">
    <source>
        <dbReference type="ARBA" id="ARBA00022692"/>
    </source>
</evidence>